<evidence type="ECO:0000256" key="4">
    <source>
        <dbReference type="ARBA" id="ARBA00022840"/>
    </source>
</evidence>
<name>A0A845AHH1_9SPHN</name>
<dbReference type="PROSITE" id="PS51194">
    <property type="entry name" value="HELICASE_CTER"/>
    <property type="match status" value="1"/>
</dbReference>
<dbReference type="InterPro" id="IPR001650">
    <property type="entry name" value="Helicase_C-like"/>
</dbReference>
<keyword evidence="1" id="KW-0547">Nucleotide-binding</keyword>
<evidence type="ECO:0000259" key="6">
    <source>
        <dbReference type="PROSITE" id="PS51194"/>
    </source>
</evidence>
<dbReference type="Proteomes" id="UP000439780">
    <property type="component" value="Unassembled WGS sequence"/>
</dbReference>
<dbReference type="OrthoDB" id="9807155at2"/>
<dbReference type="RefSeq" id="WP_160752288.1">
    <property type="nucleotide sequence ID" value="NZ_WTYA01000002.1"/>
</dbReference>
<evidence type="ECO:0000256" key="2">
    <source>
        <dbReference type="ARBA" id="ARBA00022801"/>
    </source>
</evidence>
<dbReference type="Gene3D" id="3.40.50.300">
    <property type="entry name" value="P-loop containing nucleotide triphosphate hydrolases"/>
    <property type="match status" value="2"/>
</dbReference>
<dbReference type="SUPFAM" id="SSF52540">
    <property type="entry name" value="P-loop containing nucleoside triphosphate hydrolases"/>
    <property type="match status" value="2"/>
</dbReference>
<evidence type="ECO:0000313" key="8">
    <source>
        <dbReference type="Proteomes" id="UP000439780"/>
    </source>
</evidence>
<evidence type="ECO:0000256" key="1">
    <source>
        <dbReference type="ARBA" id="ARBA00022741"/>
    </source>
</evidence>
<reference evidence="7 8" key="1">
    <citation type="submission" date="2019-12" db="EMBL/GenBank/DDBJ databases">
        <title>Genomic-based taxomic classification of the family Erythrobacteraceae.</title>
        <authorList>
            <person name="Xu L."/>
        </authorList>
    </citation>
    <scope>NUCLEOTIDE SEQUENCE [LARGE SCALE GENOMIC DNA]</scope>
    <source>
        <strain evidence="7 8">KEMB 9005-328</strain>
    </source>
</reference>
<evidence type="ECO:0000256" key="3">
    <source>
        <dbReference type="ARBA" id="ARBA00022806"/>
    </source>
</evidence>
<organism evidence="7 8">
    <name type="scientific">Qipengyuania algicida</name>
    <dbReference type="NCBI Taxonomy" id="1836209"/>
    <lineage>
        <taxon>Bacteria</taxon>
        <taxon>Pseudomonadati</taxon>
        <taxon>Pseudomonadota</taxon>
        <taxon>Alphaproteobacteria</taxon>
        <taxon>Sphingomonadales</taxon>
        <taxon>Erythrobacteraceae</taxon>
        <taxon>Qipengyuania</taxon>
    </lineage>
</organism>
<keyword evidence="4" id="KW-0067">ATP-binding</keyword>
<dbReference type="GO" id="GO:0005524">
    <property type="term" value="F:ATP binding"/>
    <property type="evidence" value="ECO:0007669"/>
    <property type="project" value="UniProtKB-KW"/>
</dbReference>
<gene>
    <name evidence="7" type="ORF">GRI58_04120</name>
</gene>
<evidence type="ECO:0000256" key="5">
    <source>
        <dbReference type="SAM" id="MobiDB-lite"/>
    </source>
</evidence>
<keyword evidence="8" id="KW-1185">Reference proteome</keyword>
<dbReference type="InterPro" id="IPR027417">
    <property type="entry name" value="P-loop_NTPase"/>
</dbReference>
<dbReference type="GO" id="GO:0016787">
    <property type="term" value="F:hydrolase activity"/>
    <property type="evidence" value="ECO:0007669"/>
    <property type="project" value="UniProtKB-KW"/>
</dbReference>
<dbReference type="GO" id="GO:0004386">
    <property type="term" value="F:helicase activity"/>
    <property type="evidence" value="ECO:0007669"/>
    <property type="project" value="UniProtKB-KW"/>
</dbReference>
<sequence>MAHAIWDDVQGSAIKAVLGPTNTGKTHLAIERMCAHSSGSMGFPLRLLAREVYDRVRAIKGDSQVALITGEERIEPKDARYLCCTVEAMPRDGGGRAFVALDEAQLSADRERGHVFTDRLLNARGREETMLLGAATLEPMARALVPGLEVIERPRFSTLTHIGPRKLSRLPPRSAIVAFSSEAVYAVAEMLRRFRGGAAVVMGALSPETRNRQVELFQSGEVDYIVATDAIGMGLNLDVGHVAFAGLSKFDGVRQRRLLPAEMAQIAGRAGRHQRDGTFGTLAGGGKRLGEIPEFAEEEIYAIEEHRFAPLTSLYWRDAEPRFDSIATLIADLETPPEEDGLRLAPETIDLTTLKRLAEEPFASTIRGAGMVRRFWEVCSLPDFRQRGPDVHARFVARLWQDLRESHIGADFAAARISELDNTSGDIDTLQGRIAAIRSWAYICQRPDWVLARDEMAARARAVEARLSDALHARLTERFVNRRTALLMKSLGEDASMLPIALGEDGVLRVEDEAIGHLEGFRFVVDHGANHSDHRMLLAAAEKALPRILAERAEALVSGGLEGVAIRDGTIRWNDRILAKLAFRENQIPPRVEPARELSGLPDDARKALLAAIETWLAKQLEPLAPLTKLQEAARDPQAGSEARALLLNLIAGHGLATREQAGIVHLPKEMRPFLRRIGVTFGALDIFAPALLKPAARQLLHDIGLDKRALQPAMLPVIPDAKRLPAGYRHAGSQAIRVDLAEKIFRAAHEQRVAKQKNDRRKRFVLDLALPVSIGLDTSNIARLLGQAGFRQQHAHPLAEGQFGPPRPDTWDWRPSRPPSPKSAQPAKPREGNAFAGLAELIR</sequence>
<feature type="region of interest" description="Disordered" evidence="5">
    <location>
        <begin position="799"/>
        <end position="844"/>
    </location>
</feature>
<keyword evidence="3 7" id="KW-0347">Helicase</keyword>
<dbReference type="Pfam" id="PF22527">
    <property type="entry name" value="DEXQc_Suv3"/>
    <property type="match status" value="1"/>
</dbReference>
<evidence type="ECO:0000313" key="7">
    <source>
        <dbReference type="EMBL" id="MXP28006.1"/>
    </source>
</evidence>
<comment type="caution">
    <text evidence="7">The sequence shown here is derived from an EMBL/GenBank/DDBJ whole genome shotgun (WGS) entry which is preliminary data.</text>
</comment>
<dbReference type="PANTHER" id="PTHR12131:SF1">
    <property type="entry name" value="ATP-DEPENDENT RNA HELICASE SUPV3L1, MITOCHONDRIAL-RELATED"/>
    <property type="match status" value="1"/>
</dbReference>
<accession>A0A845AHH1</accession>
<dbReference type="PANTHER" id="PTHR12131">
    <property type="entry name" value="ATP-DEPENDENT RNA AND DNA HELICASE"/>
    <property type="match status" value="1"/>
</dbReference>
<feature type="domain" description="Helicase C-terminal" evidence="6">
    <location>
        <begin position="162"/>
        <end position="311"/>
    </location>
</feature>
<dbReference type="AlphaFoldDB" id="A0A845AHH1"/>
<dbReference type="Pfam" id="PF00271">
    <property type="entry name" value="Helicase_C"/>
    <property type="match status" value="1"/>
</dbReference>
<proteinExistence type="predicted"/>
<dbReference type="EMBL" id="WTYA01000002">
    <property type="protein sequence ID" value="MXP28006.1"/>
    <property type="molecule type" value="Genomic_DNA"/>
</dbReference>
<dbReference type="InterPro" id="IPR050699">
    <property type="entry name" value="RNA-DNA_Helicase"/>
</dbReference>
<dbReference type="SMART" id="SM00490">
    <property type="entry name" value="HELICc"/>
    <property type="match status" value="1"/>
</dbReference>
<protein>
    <submittedName>
        <fullName evidence="7">Helicase</fullName>
    </submittedName>
</protein>
<dbReference type="InterPro" id="IPR055206">
    <property type="entry name" value="DEXQc_SUV3"/>
</dbReference>
<keyword evidence="2" id="KW-0378">Hydrolase</keyword>